<dbReference type="PANTHER" id="PTHR34853:SF5">
    <property type="entry name" value="LIP-DOMAIN-CONTAINING PROTEIN-RELATED"/>
    <property type="match status" value="1"/>
</dbReference>
<feature type="chain" id="PRO_5040269827" evidence="2">
    <location>
        <begin position="23"/>
        <end position="267"/>
    </location>
</feature>
<dbReference type="GO" id="GO:0004806">
    <property type="term" value="F:triacylglycerol lipase activity"/>
    <property type="evidence" value="ECO:0007669"/>
    <property type="project" value="InterPro"/>
</dbReference>
<keyword evidence="1" id="KW-0378">Hydrolase</keyword>
<dbReference type="PANTHER" id="PTHR34853">
    <property type="match status" value="1"/>
</dbReference>
<dbReference type="Pfam" id="PF03583">
    <property type="entry name" value="LIP"/>
    <property type="match status" value="1"/>
</dbReference>
<dbReference type="AlphaFoldDB" id="A0A9P6G546"/>
<dbReference type="InterPro" id="IPR029058">
    <property type="entry name" value="AB_hydrolase_fold"/>
</dbReference>
<evidence type="ECO:0000313" key="4">
    <source>
        <dbReference type="Proteomes" id="UP000756921"/>
    </source>
</evidence>
<keyword evidence="2" id="KW-0732">Signal</keyword>
<reference evidence="3" key="1">
    <citation type="journal article" date="2020" name="Mol. Plant Microbe Interact.">
        <title>Genome Sequence of the Biocontrol Agent Coniothyrium minitans strain Conio (IMI 134523).</title>
        <authorList>
            <person name="Patel D."/>
            <person name="Shittu T.A."/>
            <person name="Baroncelli R."/>
            <person name="Muthumeenakshi S."/>
            <person name="Osborne T.H."/>
            <person name="Janganan T.K."/>
            <person name="Sreenivasaprasad S."/>
        </authorList>
    </citation>
    <scope>NUCLEOTIDE SEQUENCE</scope>
    <source>
        <strain evidence="3">Conio</strain>
    </source>
</reference>
<dbReference type="InterPro" id="IPR005152">
    <property type="entry name" value="Lipase_secreted"/>
</dbReference>
<gene>
    <name evidence="3" type="ORF">PMIN01_12951</name>
</gene>
<dbReference type="OrthoDB" id="2373480at2759"/>
<feature type="signal peptide" evidence="2">
    <location>
        <begin position="1"/>
        <end position="22"/>
    </location>
</feature>
<dbReference type="Proteomes" id="UP000756921">
    <property type="component" value="Unassembled WGS sequence"/>
</dbReference>
<protein>
    <submittedName>
        <fullName evidence="3">Uncharacterized protein</fullName>
    </submittedName>
</protein>
<dbReference type="EMBL" id="WJXW01000017">
    <property type="protein sequence ID" value="KAF9729261.1"/>
    <property type="molecule type" value="Genomic_DNA"/>
</dbReference>
<keyword evidence="4" id="KW-1185">Reference proteome</keyword>
<evidence type="ECO:0000256" key="1">
    <source>
        <dbReference type="ARBA" id="ARBA00022801"/>
    </source>
</evidence>
<name>A0A9P6G546_9PLEO</name>
<organism evidence="3 4">
    <name type="scientific">Paraphaeosphaeria minitans</name>
    <dbReference type="NCBI Taxonomy" id="565426"/>
    <lineage>
        <taxon>Eukaryota</taxon>
        <taxon>Fungi</taxon>
        <taxon>Dikarya</taxon>
        <taxon>Ascomycota</taxon>
        <taxon>Pezizomycotina</taxon>
        <taxon>Dothideomycetes</taxon>
        <taxon>Pleosporomycetidae</taxon>
        <taxon>Pleosporales</taxon>
        <taxon>Massarineae</taxon>
        <taxon>Didymosphaeriaceae</taxon>
        <taxon>Paraphaeosphaeria</taxon>
    </lineage>
</organism>
<sequence length="267" mass="29307">MLTTQILAALVCLLAPFRISDSPLQMQPYSLEPIPPSRDPVYTAPHGFEKTAPGTILRILHAPGNATIVIANASVVYNAVYRTTDSNYKPSFGAGSTNAYALGRGWIINMPDHEGPTASFAMGITEGHANLDSVRAVLSSGLLNRVRHVGIFRRFGSLRMGVRTARIDLRTRVCFLGLYLGFTSLDGQACGYLISRLKKSGPYNLTAFLTDLHLIVTQAFATYANPDLYNYFINGRADLHTPILTSGDHLRNYSKGSYLNWKQACFT</sequence>
<evidence type="ECO:0000313" key="3">
    <source>
        <dbReference type="EMBL" id="KAF9729261.1"/>
    </source>
</evidence>
<accession>A0A9P6G546</accession>
<dbReference type="GO" id="GO:0016042">
    <property type="term" value="P:lipid catabolic process"/>
    <property type="evidence" value="ECO:0007669"/>
    <property type="project" value="InterPro"/>
</dbReference>
<comment type="caution">
    <text evidence="3">The sequence shown here is derived from an EMBL/GenBank/DDBJ whole genome shotgun (WGS) entry which is preliminary data.</text>
</comment>
<evidence type="ECO:0000256" key="2">
    <source>
        <dbReference type="SAM" id="SignalP"/>
    </source>
</evidence>
<proteinExistence type="predicted"/>
<dbReference type="Gene3D" id="3.40.50.1820">
    <property type="entry name" value="alpha/beta hydrolase"/>
    <property type="match status" value="2"/>
</dbReference>